<proteinExistence type="predicted"/>
<evidence type="ECO:0000313" key="3">
    <source>
        <dbReference type="Proteomes" id="UP001597073"/>
    </source>
</evidence>
<dbReference type="Pfam" id="PF12802">
    <property type="entry name" value="MarR_2"/>
    <property type="match status" value="1"/>
</dbReference>
<evidence type="ECO:0000259" key="1">
    <source>
        <dbReference type="PROSITE" id="PS50995"/>
    </source>
</evidence>
<organism evidence="2 3">
    <name type="scientific">Mucilaginibacter lutimaris</name>
    <dbReference type="NCBI Taxonomy" id="931629"/>
    <lineage>
        <taxon>Bacteria</taxon>
        <taxon>Pseudomonadati</taxon>
        <taxon>Bacteroidota</taxon>
        <taxon>Sphingobacteriia</taxon>
        <taxon>Sphingobacteriales</taxon>
        <taxon>Sphingobacteriaceae</taxon>
        <taxon>Mucilaginibacter</taxon>
    </lineage>
</organism>
<keyword evidence="3" id="KW-1185">Reference proteome</keyword>
<dbReference type="Gene3D" id="1.10.10.10">
    <property type="entry name" value="Winged helix-like DNA-binding domain superfamily/Winged helix DNA-binding domain"/>
    <property type="match status" value="1"/>
</dbReference>
<dbReference type="PROSITE" id="PS50995">
    <property type="entry name" value="HTH_MARR_2"/>
    <property type="match status" value="1"/>
</dbReference>
<name>A0ABW2ZH45_9SPHI</name>
<dbReference type="PANTHER" id="PTHR33164:SF57">
    <property type="entry name" value="MARR-FAMILY TRANSCRIPTIONAL REGULATOR"/>
    <property type="match status" value="1"/>
</dbReference>
<dbReference type="PANTHER" id="PTHR33164">
    <property type="entry name" value="TRANSCRIPTIONAL REGULATOR, MARR FAMILY"/>
    <property type="match status" value="1"/>
</dbReference>
<reference evidence="3" key="1">
    <citation type="journal article" date="2019" name="Int. J. Syst. Evol. Microbiol.">
        <title>The Global Catalogue of Microorganisms (GCM) 10K type strain sequencing project: providing services to taxonomists for standard genome sequencing and annotation.</title>
        <authorList>
            <consortium name="The Broad Institute Genomics Platform"/>
            <consortium name="The Broad Institute Genome Sequencing Center for Infectious Disease"/>
            <person name="Wu L."/>
            <person name="Ma J."/>
        </authorList>
    </citation>
    <scope>NUCLEOTIDE SEQUENCE [LARGE SCALE GENOMIC DNA]</scope>
    <source>
        <strain evidence="3">CCUG 60742</strain>
    </source>
</reference>
<sequence>MNLYQSLGYLVFGSRLRRMSEAFLSEINRIYQTEGIDFDASWFPVFYLLSKNDSLSIKELSEQTEVSHPAASQLITNLKNRKLVETTTHADDGRRQMVQFTDKGRALLKQILPVWDAITASMNELEASDAKIAEILPAISALEVAFKAYNLADKVGEKLNPMPNEKLLLRD</sequence>
<dbReference type="EMBL" id="JBHTIA010000008">
    <property type="protein sequence ID" value="MFD0765513.1"/>
    <property type="molecule type" value="Genomic_DNA"/>
</dbReference>
<dbReference type="InterPro" id="IPR036388">
    <property type="entry name" value="WH-like_DNA-bd_sf"/>
</dbReference>
<dbReference type="RefSeq" id="WP_377142735.1">
    <property type="nucleotide sequence ID" value="NZ_JBHTIA010000008.1"/>
</dbReference>
<dbReference type="Proteomes" id="UP001597073">
    <property type="component" value="Unassembled WGS sequence"/>
</dbReference>
<gene>
    <name evidence="2" type="ORF">ACFQZI_11680</name>
</gene>
<accession>A0ABW2ZH45</accession>
<dbReference type="InterPro" id="IPR036390">
    <property type="entry name" value="WH_DNA-bd_sf"/>
</dbReference>
<protein>
    <submittedName>
        <fullName evidence="2">MarR family winged helix-turn-helix transcriptional regulator</fullName>
    </submittedName>
</protein>
<dbReference type="InterPro" id="IPR039422">
    <property type="entry name" value="MarR/SlyA-like"/>
</dbReference>
<feature type="domain" description="HTH marR-type" evidence="1">
    <location>
        <begin position="9"/>
        <end position="144"/>
    </location>
</feature>
<comment type="caution">
    <text evidence="2">The sequence shown here is derived from an EMBL/GenBank/DDBJ whole genome shotgun (WGS) entry which is preliminary data.</text>
</comment>
<dbReference type="SUPFAM" id="SSF46785">
    <property type="entry name" value="Winged helix' DNA-binding domain"/>
    <property type="match status" value="1"/>
</dbReference>
<dbReference type="InterPro" id="IPR000835">
    <property type="entry name" value="HTH_MarR-typ"/>
</dbReference>
<dbReference type="SMART" id="SM00347">
    <property type="entry name" value="HTH_MARR"/>
    <property type="match status" value="1"/>
</dbReference>
<evidence type="ECO:0000313" key="2">
    <source>
        <dbReference type="EMBL" id="MFD0765513.1"/>
    </source>
</evidence>